<keyword evidence="7" id="KW-0456">Lyase</keyword>
<dbReference type="Pfam" id="PF02586">
    <property type="entry name" value="SRAP"/>
    <property type="match status" value="1"/>
</dbReference>
<dbReference type="GO" id="GO:0003697">
    <property type="term" value="F:single-stranded DNA binding"/>
    <property type="evidence" value="ECO:0007669"/>
    <property type="project" value="InterPro"/>
</dbReference>
<dbReference type="GO" id="GO:0006508">
    <property type="term" value="P:proteolysis"/>
    <property type="evidence" value="ECO:0007669"/>
    <property type="project" value="UniProtKB-KW"/>
</dbReference>
<dbReference type="GO" id="GO:0106300">
    <property type="term" value="P:protein-DNA covalent cross-linking repair"/>
    <property type="evidence" value="ECO:0007669"/>
    <property type="project" value="InterPro"/>
</dbReference>
<dbReference type="AlphaFoldDB" id="A0A7S0KB97"/>
<dbReference type="GO" id="GO:0008233">
    <property type="term" value="F:peptidase activity"/>
    <property type="evidence" value="ECO:0007669"/>
    <property type="project" value="UniProtKB-KW"/>
</dbReference>
<gene>
    <name evidence="8" type="ORF">OMED0929_LOCUS484</name>
</gene>
<dbReference type="InterPro" id="IPR003738">
    <property type="entry name" value="SRAP"/>
</dbReference>
<evidence type="ECO:0000256" key="5">
    <source>
        <dbReference type="ARBA" id="ARBA00023124"/>
    </source>
</evidence>
<evidence type="ECO:0000256" key="4">
    <source>
        <dbReference type="ARBA" id="ARBA00022801"/>
    </source>
</evidence>
<keyword evidence="6" id="KW-0238">DNA-binding</keyword>
<keyword evidence="3" id="KW-0227">DNA damage</keyword>
<comment type="similarity">
    <text evidence="1">Belongs to the SOS response-associated peptidase family.</text>
</comment>
<evidence type="ECO:0000256" key="7">
    <source>
        <dbReference type="ARBA" id="ARBA00023239"/>
    </source>
</evidence>
<dbReference type="PANTHER" id="PTHR13604">
    <property type="entry name" value="DC12-RELATED"/>
    <property type="match status" value="1"/>
</dbReference>
<evidence type="ECO:0008006" key="9">
    <source>
        <dbReference type="Google" id="ProtNLM"/>
    </source>
</evidence>
<dbReference type="InterPro" id="IPR036590">
    <property type="entry name" value="SRAP-like"/>
</dbReference>
<keyword evidence="5" id="KW-0190">Covalent protein-DNA linkage</keyword>
<dbReference type="Gene3D" id="3.90.1680.10">
    <property type="entry name" value="SOS response associated peptidase-like"/>
    <property type="match status" value="1"/>
</dbReference>
<dbReference type="GO" id="GO:0016829">
    <property type="term" value="F:lyase activity"/>
    <property type="evidence" value="ECO:0007669"/>
    <property type="project" value="UniProtKB-KW"/>
</dbReference>
<dbReference type="PANTHER" id="PTHR13604:SF0">
    <property type="entry name" value="ABASIC SITE PROCESSING PROTEIN HMCES"/>
    <property type="match status" value="1"/>
</dbReference>
<proteinExistence type="inferred from homology"/>
<sequence length="217" mass="24089">MAIQRMTWGIYRGSRPRDESTRARATYERAYNARGETLKELALFRSARRCATLANGFFEWRDESIGGGKTIKQPYYVTRADGEPLVIASVCVDEIASGSGSGKRACETSMCTTSTTSTALEWLHDRMPVLLTSDEDIKRWCLTSNGDDGWERCIKPCEDGYLVWHPVTTKVNRADYRASDAVKPTKRAAEQNVGSIAALFAAAPPSKKQKHTTTPLT</sequence>
<keyword evidence="2" id="KW-0645">Protease</keyword>
<reference evidence="8" key="1">
    <citation type="submission" date="2021-01" db="EMBL/GenBank/DDBJ databases">
        <authorList>
            <person name="Corre E."/>
            <person name="Pelletier E."/>
            <person name="Niang G."/>
            <person name="Scheremetjew M."/>
            <person name="Finn R."/>
            <person name="Kale V."/>
            <person name="Holt S."/>
            <person name="Cochrane G."/>
            <person name="Meng A."/>
            <person name="Brown T."/>
            <person name="Cohen L."/>
        </authorList>
    </citation>
    <scope>NUCLEOTIDE SEQUENCE</scope>
    <source>
        <strain evidence="8">Clade-D-RCC2572</strain>
    </source>
</reference>
<dbReference type="SUPFAM" id="SSF143081">
    <property type="entry name" value="BB1717-like"/>
    <property type="match status" value="1"/>
</dbReference>
<organism evidence="8">
    <name type="scientific">Ostreococcus mediterraneus</name>
    <dbReference type="NCBI Taxonomy" id="1486918"/>
    <lineage>
        <taxon>Eukaryota</taxon>
        <taxon>Viridiplantae</taxon>
        <taxon>Chlorophyta</taxon>
        <taxon>Mamiellophyceae</taxon>
        <taxon>Mamiellales</taxon>
        <taxon>Bathycoccaceae</taxon>
        <taxon>Ostreococcus</taxon>
    </lineage>
</organism>
<evidence type="ECO:0000313" key="8">
    <source>
        <dbReference type="EMBL" id="CAD8576049.1"/>
    </source>
</evidence>
<name>A0A7S0KB97_9CHLO</name>
<evidence type="ECO:0000256" key="2">
    <source>
        <dbReference type="ARBA" id="ARBA00022670"/>
    </source>
</evidence>
<keyword evidence="4" id="KW-0378">Hydrolase</keyword>
<protein>
    <recommendedName>
        <fullName evidence="9">Embryonic stem cell-specific 5-hydroxymethylcytosine-binding protein</fullName>
    </recommendedName>
</protein>
<accession>A0A7S0KB97</accession>
<dbReference type="EMBL" id="HBEW01000589">
    <property type="protein sequence ID" value="CAD8576049.1"/>
    <property type="molecule type" value="Transcribed_RNA"/>
</dbReference>
<evidence type="ECO:0000256" key="6">
    <source>
        <dbReference type="ARBA" id="ARBA00023125"/>
    </source>
</evidence>
<evidence type="ECO:0000256" key="3">
    <source>
        <dbReference type="ARBA" id="ARBA00022763"/>
    </source>
</evidence>
<evidence type="ECO:0000256" key="1">
    <source>
        <dbReference type="ARBA" id="ARBA00008136"/>
    </source>
</evidence>